<feature type="transmembrane region" description="Helical" evidence="1">
    <location>
        <begin position="12"/>
        <end position="36"/>
    </location>
</feature>
<reference evidence="2" key="1">
    <citation type="journal article" date="2021" name="PeerJ">
        <title>Extensive microbial diversity within the chicken gut microbiome revealed by metagenomics and culture.</title>
        <authorList>
            <person name="Gilroy R."/>
            <person name="Ravi A."/>
            <person name="Getino M."/>
            <person name="Pursley I."/>
            <person name="Horton D.L."/>
            <person name="Alikhan N.F."/>
            <person name="Baker D."/>
            <person name="Gharbi K."/>
            <person name="Hall N."/>
            <person name="Watson M."/>
            <person name="Adriaenssens E.M."/>
            <person name="Foster-Nyarko E."/>
            <person name="Jarju S."/>
            <person name="Secka A."/>
            <person name="Antonio M."/>
            <person name="Oren A."/>
            <person name="Chaudhuri R.R."/>
            <person name="La Ragione R."/>
            <person name="Hildebrand F."/>
            <person name="Pallen M.J."/>
        </authorList>
    </citation>
    <scope>NUCLEOTIDE SEQUENCE</scope>
    <source>
        <strain evidence="2">ChiHjej8B7-3636</strain>
    </source>
</reference>
<feature type="transmembrane region" description="Helical" evidence="1">
    <location>
        <begin position="86"/>
        <end position="104"/>
    </location>
</feature>
<evidence type="ECO:0000256" key="1">
    <source>
        <dbReference type="SAM" id="Phobius"/>
    </source>
</evidence>
<dbReference type="Proteomes" id="UP000824220">
    <property type="component" value="Unassembled WGS sequence"/>
</dbReference>
<keyword evidence="1" id="KW-0812">Transmembrane</keyword>
<keyword evidence="1" id="KW-0472">Membrane</keyword>
<name>A0A9D2H5J8_9MICO</name>
<evidence type="ECO:0000313" key="3">
    <source>
        <dbReference type="Proteomes" id="UP000824220"/>
    </source>
</evidence>
<organism evidence="2 3">
    <name type="scientific">Candidatus Microbacterium stercoravium</name>
    <dbReference type="NCBI Taxonomy" id="2838697"/>
    <lineage>
        <taxon>Bacteria</taxon>
        <taxon>Bacillati</taxon>
        <taxon>Actinomycetota</taxon>
        <taxon>Actinomycetes</taxon>
        <taxon>Micrococcales</taxon>
        <taxon>Microbacteriaceae</taxon>
        <taxon>Microbacterium</taxon>
    </lineage>
</organism>
<gene>
    <name evidence="2" type="ORF">H9800_03985</name>
</gene>
<sequence>MTDGAREATDLYAGYCTGCLLALVPGAALFGALFTFRDLQEWFVIAGGALAGGTMFVLVAAVCGYVPVRLFASRPEMTVAQRLRRISAVAIAVGVALAAILGLVTRQPVLSLWMVLSAVVWCTLPGIGLARSLSRKVTVRRAALACVAALGIVGACVAVWG</sequence>
<evidence type="ECO:0000313" key="2">
    <source>
        <dbReference type="EMBL" id="HJA04000.1"/>
    </source>
</evidence>
<feature type="transmembrane region" description="Helical" evidence="1">
    <location>
        <begin position="110"/>
        <end position="130"/>
    </location>
</feature>
<feature type="transmembrane region" description="Helical" evidence="1">
    <location>
        <begin position="42"/>
        <end position="66"/>
    </location>
</feature>
<feature type="transmembrane region" description="Helical" evidence="1">
    <location>
        <begin position="142"/>
        <end position="160"/>
    </location>
</feature>
<reference evidence="2" key="2">
    <citation type="submission" date="2021-04" db="EMBL/GenBank/DDBJ databases">
        <authorList>
            <person name="Gilroy R."/>
        </authorList>
    </citation>
    <scope>NUCLEOTIDE SEQUENCE</scope>
    <source>
        <strain evidence="2">ChiHjej8B7-3636</strain>
    </source>
</reference>
<dbReference type="AlphaFoldDB" id="A0A9D2H5J8"/>
<comment type="caution">
    <text evidence="2">The sequence shown here is derived from an EMBL/GenBank/DDBJ whole genome shotgun (WGS) entry which is preliminary data.</text>
</comment>
<dbReference type="EMBL" id="DXAM01000053">
    <property type="protein sequence ID" value="HJA04000.1"/>
    <property type="molecule type" value="Genomic_DNA"/>
</dbReference>
<accession>A0A9D2H5J8</accession>
<keyword evidence="1" id="KW-1133">Transmembrane helix</keyword>
<proteinExistence type="predicted"/>
<protein>
    <submittedName>
        <fullName evidence="2">Uncharacterized protein</fullName>
    </submittedName>
</protein>